<sequence>MPPRGSRPRMTAGPPLAIIAGGGDLPHRVMRACQAQGRPFLVVGLEGQADPAQWPAEIPQVWTRLGRAGEAAERLLAREIHHLCMAGWVRRPSLTSLMSLWPDWRTAAFLARVGAQALGDDSLLRAIVRELEHHGFVVEAPHSVIGGEVAGAGVLGCIEPDEQGWRDLRHAFRLARAIGAMDVGQGAVVQQGLTLALEAIEGTDAMLERCAGLAREGGGGVLVKACKPQQDRRVDLPAVGPRTLDNARAAGLRGVGVEAGATLLIDPEAVRARADALGLFLVGLTPADVEMLP</sequence>
<dbReference type="PANTHER" id="PTHR39962:SF1">
    <property type="entry name" value="LPXI FAMILY PROTEIN"/>
    <property type="match status" value="1"/>
</dbReference>
<dbReference type="HOGENOM" id="CLU_085042_0_0_5"/>
<name>H6SMA0_PARPM</name>
<dbReference type="EMBL" id="HE663493">
    <property type="protein sequence ID" value="CCG06783.1"/>
    <property type="molecule type" value="Genomic_DNA"/>
</dbReference>
<dbReference type="InterPro" id="IPR053174">
    <property type="entry name" value="LpxI"/>
</dbReference>
<dbReference type="InterPro" id="IPR010415">
    <property type="entry name" value="LpxI_C"/>
</dbReference>
<evidence type="ECO:0000259" key="2">
    <source>
        <dbReference type="Pfam" id="PF17930"/>
    </source>
</evidence>
<feature type="domain" description="LpxI N-terminal" evidence="2">
    <location>
        <begin position="16"/>
        <end position="145"/>
    </location>
</feature>
<dbReference type="InterPro" id="IPR043167">
    <property type="entry name" value="LpxI_C_sf"/>
</dbReference>
<dbReference type="eggNOG" id="COG3494">
    <property type="taxonomic scope" value="Bacteria"/>
</dbReference>
<accession>H6SMA0</accession>
<dbReference type="InterPro" id="IPR041255">
    <property type="entry name" value="LpxI_N"/>
</dbReference>
<evidence type="ECO:0008006" key="5">
    <source>
        <dbReference type="Google" id="ProtNLM"/>
    </source>
</evidence>
<dbReference type="Gene3D" id="3.40.50.20">
    <property type="match status" value="1"/>
</dbReference>
<evidence type="ECO:0000313" key="4">
    <source>
        <dbReference type="Proteomes" id="UP000033220"/>
    </source>
</evidence>
<dbReference type="PATRIC" id="fig|1150469.3.peg.204"/>
<dbReference type="STRING" id="1150469.RSPPHO_00157"/>
<protein>
    <recommendedName>
        <fullName evidence="5">UDP-2,3-diacylglucosamine pyrophosphatase</fullName>
    </recommendedName>
</protein>
<dbReference type="Pfam" id="PF17930">
    <property type="entry name" value="LpxI_N"/>
    <property type="match status" value="1"/>
</dbReference>
<dbReference type="Gene3D" id="3.40.140.80">
    <property type="match status" value="1"/>
</dbReference>
<dbReference type="AlphaFoldDB" id="H6SMA0"/>
<organism evidence="3 4">
    <name type="scientific">Pararhodospirillum photometricum DSM 122</name>
    <dbReference type="NCBI Taxonomy" id="1150469"/>
    <lineage>
        <taxon>Bacteria</taxon>
        <taxon>Pseudomonadati</taxon>
        <taxon>Pseudomonadota</taxon>
        <taxon>Alphaproteobacteria</taxon>
        <taxon>Rhodospirillales</taxon>
        <taxon>Rhodospirillaceae</taxon>
        <taxon>Pararhodospirillum</taxon>
    </lineage>
</organism>
<dbReference type="PANTHER" id="PTHR39962">
    <property type="entry name" value="BLL4848 PROTEIN"/>
    <property type="match status" value="1"/>
</dbReference>
<proteinExistence type="predicted"/>
<dbReference type="Pfam" id="PF06230">
    <property type="entry name" value="LpxI_C"/>
    <property type="match status" value="1"/>
</dbReference>
<gene>
    <name evidence="3" type="ORF">RSPPHO_00157</name>
</gene>
<evidence type="ECO:0000313" key="3">
    <source>
        <dbReference type="EMBL" id="CCG06783.1"/>
    </source>
</evidence>
<keyword evidence="4" id="KW-1185">Reference proteome</keyword>
<feature type="domain" description="LpxI C-terminal" evidence="1">
    <location>
        <begin position="152"/>
        <end position="282"/>
    </location>
</feature>
<reference evidence="3 4" key="1">
    <citation type="submission" date="2012-02" db="EMBL/GenBank/DDBJ databases">
        <title>Shotgun genome sequence of Phaeospirillum photometricum DSM 122.</title>
        <authorList>
            <person name="Duquesne K."/>
            <person name="Sturgis J."/>
        </authorList>
    </citation>
    <scope>NUCLEOTIDE SEQUENCE [LARGE SCALE GENOMIC DNA]</scope>
    <source>
        <strain evidence="4">DSM122</strain>
    </source>
</reference>
<dbReference type="Proteomes" id="UP000033220">
    <property type="component" value="Chromosome DSM 122"/>
</dbReference>
<evidence type="ECO:0000259" key="1">
    <source>
        <dbReference type="Pfam" id="PF06230"/>
    </source>
</evidence>
<dbReference type="KEGG" id="rpm:RSPPHO_00157"/>